<dbReference type="RefSeq" id="WP_123128955.1">
    <property type="nucleotide sequence ID" value="NZ_RJJD01000021.1"/>
</dbReference>
<evidence type="ECO:0000259" key="3">
    <source>
        <dbReference type="Pfam" id="PF13102"/>
    </source>
</evidence>
<dbReference type="GO" id="GO:0015074">
    <property type="term" value="P:DNA integration"/>
    <property type="evidence" value="ECO:0007669"/>
    <property type="project" value="InterPro"/>
</dbReference>
<dbReference type="SUPFAM" id="SSF56349">
    <property type="entry name" value="DNA breaking-rejoining enzymes"/>
    <property type="match status" value="1"/>
</dbReference>
<accession>A0A3M9MDD1</accession>
<name>A0A3M9MDD1_9BACT</name>
<dbReference type="Proteomes" id="UP000272117">
    <property type="component" value="Unassembled WGS sequence"/>
</dbReference>
<keyword evidence="6" id="KW-1185">Reference proteome</keyword>
<evidence type="ECO:0000313" key="6">
    <source>
        <dbReference type="Proteomes" id="UP000272117"/>
    </source>
</evidence>
<organism evidence="5 6">
    <name type="scientific">Rufibacter latericius</name>
    <dbReference type="NCBI Taxonomy" id="2487040"/>
    <lineage>
        <taxon>Bacteria</taxon>
        <taxon>Pseudomonadati</taxon>
        <taxon>Bacteroidota</taxon>
        <taxon>Cytophagia</taxon>
        <taxon>Cytophagales</taxon>
        <taxon>Hymenobacteraceae</taxon>
        <taxon>Rufibacter</taxon>
    </lineage>
</organism>
<feature type="domain" description="Arm DNA-binding" evidence="4">
    <location>
        <begin position="9"/>
        <end position="82"/>
    </location>
</feature>
<evidence type="ECO:0000256" key="1">
    <source>
        <dbReference type="ARBA" id="ARBA00023125"/>
    </source>
</evidence>
<protein>
    <submittedName>
        <fullName evidence="5">Uncharacterized protein</fullName>
    </submittedName>
</protein>
<dbReference type="InterPro" id="IPR010998">
    <property type="entry name" value="Integrase_recombinase_N"/>
</dbReference>
<dbReference type="EMBL" id="RJJD01000021">
    <property type="protein sequence ID" value="RNI22598.1"/>
    <property type="molecule type" value="Genomic_DNA"/>
</dbReference>
<dbReference type="InterPro" id="IPR013762">
    <property type="entry name" value="Integrase-like_cat_sf"/>
</dbReference>
<evidence type="ECO:0000313" key="5">
    <source>
        <dbReference type="EMBL" id="RNI22598.1"/>
    </source>
</evidence>
<dbReference type="GO" id="GO:0006310">
    <property type="term" value="P:DNA recombination"/>
    <property type="evidence" value="ECO:0007669"/>
    <property type="project" value="UniProtKB-KW"/>
</dbReference>
<dbReference type="InterPro" id="IPR025269">
    <property type="entry name" value="SAM-like_dom"/>
</dbReference>
<dbReference type="InterPro" id="IPR011010">
    <property type="entry name" value="DNA_brk_join_enz"/>
</dbReference>
<dbReference type="Pfam" id="PF17293">
    <property type="entry name" value="Arm-DNA-bind_5"/>
    <property type="match status" value="1"/>
</dbReference>
<comment type="caution">
    <text evidence="5">The sequence shown here is derived from an EMBL/GenBank/DDBJ whole genome shotgun (WGS) entry which is preliminary data.</text>
</comment>
<reference evidence="5 6" key="1">
    <citation type="submission" date="2018-11" db="EMBL/GenBank/DDBJ databases">
        <title>Rufibacter latericius sp. nov., isolated from water in Baiyang Lake.</title>
        <authorList>
            <person name="Yang Y."/>
        </authorList>
    </citation>
    <scope>NUCLEOTIDE SEQUENCE [LARGE SCALE GENOMIC DNA]</scope>
    <source>
        <strain evidence="5 6">R-22-1c-1</strain>
    </source>
</reference>
<dbReference type="GO" id="GO:0003677">
    <property type="term" value="F:DNA binding"/>
    <property type="evidence" value="ECO:0007669"/>
    <property type="project" value="UniProtKB-KW"/>
</dbReference>
<evidence type="ECO:0000259" key="4">
    <source>
        <dbReference type="Pfam" id="PF17293"/>
    </source>
</evidence>
<gene>
    <name evidence="5" type="ORF">EFB08_21115</name>
</gene>
<dbReference type="Gene3D" id="1.10.150.130">
    <property type="match status" value="1"/>
</dbReference>
<dbReference type="InterPro" id="IPR035386">
    <property type="entry name" value="Arm-DNA-bind_5"/>
</dbReference>
<keyword evidence="2" id="KW-0233">DNA recombination</keyword>
<dbReference type="OrthoDB" id="1493636at2"/>
<evidence type="ECO:0000256" key="2">
    <source>
        <dbReference type="ARBA" id="ARBA00023172"/>
    </source>
</evidence>
<dbReference type="Pfam" id="PF13102">
    <property type="entry name" value="Phage_int_SAM_5"/>
    <property type="match status" value="1"/>
</dbReference>
<sequence length="478" mass="56591">MTVQAYLQAKNKSGVCPINVRYFHNGVFFPVGVSHSVQPEQFDKKRQVVLPTHPLYQTINFKITLIKNRVIEVARELELKGVTPEREVVKQAFLQSLVEKPLPCLVNEVEASSQTSYPTHFTPLTVKRSMAKAEAKVFPDGLIENSHIKEPLLKNFKFKNLVEEWIETSTNLTQRTKTQRKSWLKLILEFSEKTGTTLSFDNFDLKFYDRYAKWLMHESDHNLFNNSFGNNVKRLKTFLNWCSLYKGIEANRQYKTFRVLTEEKQIEDAYLTRAELELLWEYKTYRESREKAFERVIDVCVFQNLTGLRFSDVIFKGGLKVISVNGQKVLTGKTKKSRYRQTYQIPLALDPRIEELLIKYNYTFHNVMSDVEYNRRIKEVLQEFYRKHGLHQKKYTIYRYKLEEQYIFHFHKHEMISSHSNRRGWVSWVYKELRLPEVMILKMMGSKSNAELKKYIALDTEDILLAVNNLNIKTFQKV</sequence>
<keyword evidence="1" id="KW-0238">DNA-binding</keyword>
<dbReference type="AlphaFoldDB" id="A0A3M9MDD1"/>
<proteinExistence type="predicted"/>
<feature type="domain" description="Phage integrase SAM-like" evidence="3">
    <location>
        <begin position="161"/>
        <end position="240"/>
    </location>
</feature>
<dbReference type="Gene3D" id="1.10.443.10">
    <property type="entry name" value="Intergrase catalytic core"/>
    <property type="match status" value="1"/>
</dbReference>